<dbReference type="InterPro" id="IPR056604">
    <property type="entry name" value="GBF1-like_TPR"/>
</dbReference>
<evidence type="ECO:0000313" key="8">
    <source>
        <dbReference type="Proteomes" id="UP001162156"/>
    </source>
</evidence>
<dbReference type="FunFam" id="1.10.1000.11:FF:000007">
    <property type="entry name" value="Golgi-specific brefeldin A-resistance guanine nucleotide exchange factor 1"/>
    <property type="match status" value="1"/>
</dbReference>
<feature type="domain" description="SEC7" evidence="6">
    <location>
        <begin position="712"/>
        <end position="881"/>
    </location>
</feature>
<feature type="region of interest" description="Disordered" evidence="5">
    <location>
        <begin position="1270"/>
        <end position="1331"/>
    </location>
</feature>
<dbReference type="Proteomes" id="UP001162156">
    <property type="component" value="Unassembled WGS sequence"/>
</dbReference>
<dbReference type="Pfam" id="PF12783">
    <property type="entry name" value="Sec7-like_HUS"/>
    <property type="match status" value="1"/>
</dbReference>
<evidence type="ECO:0000256" key="4">
    <source>
        <dbReference type="ARBA" id="ARBA00023034"/>
    </source>
</evidence>
<accession>A0AAV8WJ15</accession>
<reference evidence="7" key="1">
    <citation type="journal article" date="2023" name="Insect Mol. Biol.">
        <title>Genome sequencing provides insights into the evolution of gene families encoding plant cell wall-degrading enzymes in longhorned beetles.</title>
        <authorList>
            <person name="Shin N.R."/>
            <person name="Okamura Y."/>
            <person name="Kirsch R."/>
            <person name="Pauchet Y."/>
        </authorList>
    </citation>
    <scope>NUCLEOTIDE SEQUENCE</scope>
    <source>
        <strain evidence="7">RBIC_L_NR</strain>
    </source>
</reference>
<dbReference type="GO" id="GO:0005793">
    <property type="term" value="C:endoplasmic reticulum-Golgi intermediate compartment"/>
    <property type="evidence" value="ECO:0007669"/>
    <property type="project" value="UniProtKB-SubCell"/>
</dbReference>
<gene>
    <name evidence="7" type="ORF">NQ314_021126</name>
</gene>
<dbReference type="GO" id="GO:0005794">
    <property type="term" value="C:Golgi apparatus"/>
    <property type="evidence" value="ECO:0007669"/>
    <property type="project" value="UniProtKB-SubCell"/>
</dbReference>
<keyword evidence="3" id="KW-0813">Transport</keyword>
<feature type="compositionally biased region" description="Low complexity" evidence="5">
    <location>
        <begin position="347"/>
        <end position="356"/>
    </location>
</feature>
<evidence type="ECO:0000256" key="1">
    <source>
        <dbReference type="ARBA" id="ARBA00004222"/>
    </source>
</evidence>
<dbReference type="InterPro" id="IPR000904">
    <property type="entry name" value="Sec7_dom"/>
</dbReference>
<proteinExistence type="predicted"/>
<dbReference type="SUPFAM" id="SSF48425">
    <property type="entry name" value="Sec7 domain"/>
    <property type="match status" value="1"/>
</dbReference>
<dbReference type="Gene3D" id="1.10.1000.11">
    <property type="entry name" value="Arf Nucleotide-binding Site Opener,domain 2"/>
    <property type="match status" value="1"/>
</dbReference>
<evidence type="ECO:0000259" key="6">
    <source>
        <dbReference type="PROSITE" id="PS50190"/>
    </source>
</evidence>
<evidence type="ECO:0000313" key="7">
    <source>
        <dbReference type="EMBL" id="KAJ8926524.1"/>
    </source>
</evidence>
<feature type="compositionally biased region" description="Polar residues" evidence="5">
    <location>
        <begin position="329"/>
        <end position="340"/>
    </location>
</feature>
<protein>
    <recommendedName>
        <fullName evidence="6">SEC7 domain-containing protein</fullName>
    </recommendedName>
</protein>
<dbReference type="GO" id="GO:0032012">
    <property type="term" value="P:regulation of ARF protein signal transduction"/>
    <property type="evidence" value="ECO:0007669"/>
    <property type="project" value="InterPro"/>
</dbReference>
<dbReference type="PANTHER" id="PTHR10663:SF388">
    <property type="entry name" value="GOLGI-SPECIFIC BREFELDIN A-RESISTANCE GUANINE NUCLEOTIDE EXCHANGE FACTOR 1"/>
    <property type="match status" value="1"/>
</dbReference>
<keyword evidence="8" id="KW-1185">Reference proteome</keyword>
<dbReference type="SMART" id="SM00222">
    <property type="entry name" value="Sec7"/>
    <property type="match status" value="1"/>
</dbReference>
<dbReference type="GO" id="GO:0005085">
    <property type="term" value="F:guanyl-nucleotide exchange factor activity"/>
    <property type="evidence" value="ECO:0007669"/>
    <property type="project" value="InterPro"/>
</dbReference>
<sequence length="1964" mass="221787">MSLPGNGIFVVKGEMCILMTAMRRGTRWSSHSYQDDDIDALMKNFQELKEILNKIDDLRLVEPNIFLSPFLDVIRSEETTGPITSLALSAVNKFLSYGIIDPTHSSIPHTVHNIADAVTHARFVGTDQSSDGVVLMRILQVLRTLTLAPEGSTLTNESLCEIMLSCFRICFETRLNGSNSLDFYNYTKFIQKYIIPMIRNTQNSILGVSNVMFPKLLELLRRTAEHYLKDMVQLVFMRLPQFSDDLRAIAIKQLKMRPGAMDQTRTKRRNRQSFRKKDKTGKLRCFINSFSDSEDIQSPILSKPQHTLRANHLSTTPLTPGSNIVDMQGSISQSTPQNVASDGEVASPSSFPVSSPNENQPECNIEITIHSPSSCEGVNEEEKEISENTEQITNESESKSVNNPAECEENPAEKNLVSSASNVSVVKAEEANPDGQSYAANDSSTEYINQRGIRFTPQLPDEITTLVPYGLACVRELFRFLISLCNPLDKQNTDVMIHLGLTLLTVCFEVGADSIGKYNTLLALVRDDLCRNLFSLLNTERLSVFAADLQVAFLMLESLRTHLKYQMECYLNKLMEIIVSDSVKVTYEHKEIALDSLLQLWRIPGFVSELYLNYDCDMYCTNLYEELTKLLAKNAFSATSGVYHTHLLSLDALLTVIEGIEMHCCDGKNENKPFNVNNDTLSVNNGTIENINNFIGKSSRVKLSENVPSKEELAARKSIKKWLPQGTEYFNHKPKKGIQFLQEHGVLKPELDIKEIALFLRENPGLDKKNDWGIYRIDDALRAFLEAFRLPGEAPVISLILEHFAEQWHKSNGEPFADVDSAFTLAYAVIMLNVDQHNLNAKKQSMPMSSKAFKKNLKGVNGGNDFEEEMLDEIYNTIKHDEIVMPAEQTGLVRENYLWKVLLRKGQSKEGIYLHVNGGTYDSELYQLIYGPIVAALSFVFEKSEEQSIYKRVMQGFERCAFIAANFNMTKNLDMLLLSLCKFTIFYNQQRQNNITVQFGANIKAQLALKTVFSLIHQHGDNLREGWKNLFDLILTLYSNGLLPKSYIEAEDFIEPSGKITLVYEEVQNMPKQDAGLLSSLYSYMVSTENLSKVPTPEEQQYIEVARECIKDCNLEQLITDSKFLHEEALFELVKALIEMSRGPDIQKSLVIQNRDRVMTIWQNVRDHIYTLVMNASVCDYQFLLERSVIGLLRIAIRLMRNEEMSPVVLQSLRMLLLLKSSTLCRISRQISFGLYELLKTSAQNIHTNTDWTIIFTLLECVGAGAQPPKPIVDESSQFDHGTKSDGETQVNSDEEVSTDRGYTSDSELTKSPKHGQQRPHSPIIVPNSPVGTPNTGGWILVGNEGEIQPVVGRTVPPTQYGLSLERNLGPHDPSSLIKCCESLAFLVRDVAHITPYNFDVCVHCIRTFVEASLHGCKRNIKNSNRESRSRKKSSNRRRAEAYRSRKSPTSSPDEEEEESDDDDLPSGYHQISIQLLDLMHTLHTRTAQIFKWWAEEGGEIAQDTSLWTQGWCPLLQGIARLCCDTRRQVRMSAITYLQRALLVHDLQTLSGQEWEQCFQRVLFPLLSYLLQPVTPKDPVSMEETRMRAATVLSKVFLHHLTPLLSLPTFFNLWLIILDFMDKYMHADKSDLLYEAIPESLKNMLLVMDSAKVFDGPDGKSPLWNATWDRMNKFLPNMKDELYVSLILLFFFNQQQEGSQNIDTQQPKPVQHNVENATRSSIILQPPSTQQPVSSHLFAHLGQMVSTPIGPTYAPDTLQKPVTITPMPQVSNNLPTIPNSTTPIMQPTLQTGMPYMPNFFTPPPMSQHTFPVLYNSPMIPSTTTTEIQPVSLYAEYMGNPYNVPTPDVYNLETQNEVNVENVSVSNSNLECESHSIVKDIVSDVITNVNLDVNKNNSQASCEVIQNNNPTNFFQSSNYFSNTSTASYIPVGSEILFGIEQNNSNIQGINIPITTNTEAKTTTDV</sequence>
<dbReference type="GO" id="GO:0016197">
    <property type="term" value="P:endosomal transport"/>
    <property type="evidence" value="ECO:0007669"/>
    <property type="project" value="UniProtKB-ARBA"/>
</dbReference>
<organism evidence="7 8">
    <name type="scientific">Rhamnusium bicolor</name>
    <dbReference type="NCBI Taxonomy" id="1586634"/>
    <lineage>
        <taxon>Eukaryota</taxon>
        <taxon>Metazoa</taxon>
        <taxon>Ecdysozoa</taxon>
        <taxon>Arthropoda</taxon>
        <taxon>Hexapoda</taxon>
        <taxon>Insecta</taxon>
        <taxon>Pterygota</taxon>
        <taxon>Neoptera</taxon>
        <taxon>Endopterygota</taxon>
        <taxon>Coleoptera</taxon>
        <taxon>Polyphaga</taxon>
        <taxon>Cucujiformia</taxon>
        <taxon>Chrysomeloidea</taxon>
        <taxon>Cerambycidae</taxon>
        <taxon>Lepturinae</taxon>
        <taxon>Rhagiini</taxon>
        <taxon>Rhamnusium</taxon>
    </lineage>
</organism>
<feature type="compositionally biased region" description="Polar residues" evidence="5">
    <location>
        <begin position="391"/>
        <end position="401"/>
    </location>
</feature>
<dbReference type="Gene3D" id="1.10.220.20">
    <property type="match status" value="1"/>
</dbReference>
<feature type="region of interest" description="Disordered" evidence="5">
    <location>
        <begin position="312"/>
        <end position="414"/>
    </location>
</feature>
<dbReference type="InterPro" id="IPR035999">
    <property type="entry name" value="Sec7_dom_sf"/>
</dbReference>
<dbReference type="InterPro" id="IPR032691">
    <property type="entry name" value="Mon2/Sec7/BIG1-like_HUS"/>
</dbReference>
<dbReference type="GO" id="GO:0010256">
    <property type="term" value="P:endomembrane system organization"/>
    <property type="evidence" value="ECO:0007669"/>
    <property type="project" value="UniProtKB-ARBA"/>
</dbReference>
<evidence type="ECO:0000256" key="5">
    <source>
        <dbReference type="SAM" id="MobiDB-lite"/>
    </source>
</evidence>
<feature type="compositionally biased region" description="Polar residues" evidence="5">
    <location>
        <begin position="312"/>
        <end position="322"/>
    </location>
</feature>
<comment type="subcellular location">
    <subcellularLocation>
        <location evidence="2">Endoplasmic reticulum-Golgi intermediate compartment</location>
    </subcellularLocation>
    <subcellularLocation>
        <location evidence="1">Golgi apparatus</location>
        <location evidence="1">cis-Golgi network</location>
    </subcellularLocation>
</comment>
<feature type="region of interest" description="Disordered" evidence="5">
    <location>
        <begin position="259"/>
        <end position="279"/>
    </location>
</feature>
<dbReference type="PROSITE" id="PS50190">
    <property type="entry name" value="SEC7"/>
    <property type="match status" value="1"/>
</dbReference>
<dbReference type="PANTHER" id="PTHR10663">
    <property type="entry name" value="GUANYL-NUCLEOTIDE EXCHANGE FACTOR"/>
    <property type="match status" value="1"/>
</dbReference>
<feature type="compositionally biased region" description="Basic residues" evidence="5">
    <location>
        <begin position="266"/>
        <end position="279"/>
    </location>
</feature>
<dbReference type="CDD" id="cd00171">
    <property type="entry name" value="Sec7"/>
    <property type="match status" value="1"/>
</dbReference>
<dbReference type="Pfam" id="PF01369">
    <property type="entry name" value="Sec7"/>
    <property type="match status" value="2"/>
</dbReference>
<feature type="region of interest" description="Disordered" evidence="5">
    <location>
        <begin position="1423"/>
        <end position="1467"/>
    </location>
</feature>
<dbReference type="InterPro" id="IPR023394">
    <property type="entry name" value="Sec7_C_sf"/>
</dbReference>
<evidence type="ECO:0000256" key="2">
    <source>
        <dbReference type="ARBA" id="ARBA00004399"/>
    </source>
</evidence>
<keyword evidence="4" id="KW-0333">Golgi apparatus</keyword>
<name>A0AAV8WJ15_9CUCU</name>
<evidence type="ECO:0000256" key="3">
    <source>
        <dbReference type="ARBA" id="ARBA00022448"/>
    </source>
</evidence>
<dbReference type="Pfam" id="PF23325">
    <property type="entry name" value="TPR_28"/>
    <property type="match status" value="1"/>
</dbReference>
<feature type="compositionally biased region" description="Acidic residues" evidence="5">
    <location>
        <begin position="1453"/>
        <end position="1465"/>
    </location>
</feature>
<comment type="caution">
    <text evidence="7">The sequence shown here is derived from an EMBL/GenBank/DDBJ whole genome shotgun (WGS) entry which is preliminary data.</text>
</comment>
<dbReference type="EMBL" id="JANEYF010005871">
    <property type="protein sequence ID" value="KAJ8926524.1"/>
    <property type="molecule type" value="Genomic_DNA"/>
</dbReference>